<proteinExistence type="predicted"/>
<dbReference type="GO" id="GO:0004803">
    <property type="term" value="F:transposase activity"/>
    <property type="evidence" value="ECO:0007669"/>
    <property type="project" value="InterPro"/>
</dbReference>
<dbReference type="InterPro" id="IPR002686">
    <property type="entry name" value="Transposase_17"/>
</dbReference>
<dbReference type="RefSeq" id="WP_069005052.1">
    <property type="nucleotide sequence ID" value="NZ_LVJX01000007.1"/>
</dbReference>
<dbReference type="InterPro" id="IPR036515">
    <property type="entry name" value="Transposase_17_sf"/>
</dbReference>
<dbReference type="PANTHER" id="PTHR34322">
    <property type="entry name" value="TRANSPOSASE, Y1_TNP DOMAIN-CONTAINING"/>
    <property type="match status" value="1"/>
</dbReference>
<evidence type="ECO:0000259" key="1">
    <source>
        <dbReference type="SMART" id="SM01321"/>
    </source>
</evidence>
<evidence type="ECO:0000313" key="3">
    <source>
        <dbReference type="Proteomes" id="UP000094849"/>
    </source>
</evidence>
<evidence type="ECO:0000313" key="2">
    <source>
        <dbReference type="EMBL" id="ODB97279.1"/>
    </source>
</evidence>
<accession>A0A1E2URB8</accession>
<gene>
    <name evidence="2" type="ORF">A3196_11225</name>
</gene>
<dbReference type="GO" id="GO:0006313">
    <property type="term" value="P:DNA transposition"/>
    <property type="evidence" value="ECO:0007669"/>
    <property type="project" value="InterPro"/>
</dbReference>
<sequence length="342" mass="39436">MTISRKQQVCLEETPYYHCISRCVRRAFLCGEDELTGRSFEHRRDWIVEKLKQLDGVFSISICAYAVMHNHTHTVLKVDRESALNWCDDEVIYRWTKLYKPSPIVDRYLNGVKLTKAELDVIAKDIEKWRHRLYDISWFMRNLNEGIARKANEEDGCTGKFWEGRFKSQALLDDAALLTCMSYVDLNPIRANIADKPEESDFTSIQDRIRHYQKALEQTGNRIEAAILAPKHLEPLVGGEHQNKMSGLNFSLSDYLELTDWAGRAIREEKSGAIPSELAPILERLNIDSRAWLDSVKNYGKNYTTVIGTREGIKQFTQAIGRGRKWFCTSGYSLQIYQTSPA</sequence>
<dbReference type="EMBL" id="LVJZ01000003">
    <property type="protein sequence ID" value="ODB97279.1"/>
    <property type="molecule type" value="Genomic_DNA"/>
</dbReference>
<reference evidence="2 3" key="1">
    <citation type="submission" date="2016-03" db="EMBL/GenBank/DDBJ databases">
        <title>Chemosynthetic sulphur-oxidizing symbionts of marine invertebrate animals are capable of nitrogen fixation.</title>
        <authorList>
            <person name="Petersen J.M."/>
            <person name="Kemper A."/>
            <person name="Gruber-Vodicka H."/>
            <person name="Cardini U."/>
            <person name="Geest Mvander."/>
            <person name="Kleiner M."/>
            <person name="Bulgheresi S."/>
            <person name="Fussmann M."/>
            <person name="Herbold C."/>
            <person name="Seah B.K.B."/>
            <person name="Antony C.Paul."/>
            <person name="Liu D."/>
            <person name="Belitz A."/>
            <person name="Weber M."/>
        </authorList>
    </citation>
    <scope>NUCLEOTIDE SEQUENCE [LARGE SCALE GENOMIC DNA]</scope>
    <source>
        <strain evidence="2">G_D</strain>
    </source>
</reference>
<dbReference type="Proteomes" id="UP000094849">
    <property type="component" value="Unassembled WGS sequence"/>
</dbReference>
<dbReference type="STRING" id="1818881.A3196_11225"/>
<dbReference type="AlphaFoldDB" id="A0A1E2URB8"/>
<feature type="domain" description="Transposase IS200-like" evidence="1">
    <location>
        <begin position="12"/>
        <end position="187"/>
    </location>
</feature>
<dbReference type="OrthoDB" id="9814067at2"/>
<keyword evidence="3" id="KW-1185">Reference proteome</keyword>
<organism evidence="2 3">
    <name type="scientific">Candidatus Thiodiazotropha endoloripes</name>
    <dbReference type="NCBI Taxonomy" id="1818881"/>
    <lineage>
        <taxon>Bacteria</taxon>
        <taxon>Pseudomonadati</taxon>
        <taxon>Pseudomonadota</taxon>
        <taxon>Gammaproteobacteria</taxon>
        <taxon>Chromatiales</taxon>
        <taxon>Sedimenticolaceae</taxon>
        <taxon>Candidatus Thiodiazotropha</taxon>
    </lineage>
</organism>
<dbReference type="PANTHER" id="PTHR34322:SF2">
    <property type="entry name" value="TRANSPOSASE IS200-LIKE DOMAIN-CONTAINING PROTEIN"/>
    <property type="match status" value="1"/>
</dbReference>
<dbReference type="SUPFAM" id="SSF143422">
    <property type="entry name" value="Transposase IS200-like"/>
    <property type="match status" value="1"/>
</dbReference>
<dbReference type="GO" id="GO:0003677">
    <property type="term" value="F:DNA binding"/>
    <property type="evidence" value="ECO:0007669"/>
    <property type="project" value="InterPro"/>
</dbReference>
<dbReference type="SMART" id="SM01321">
    <property type="entry name" value="Y1_Tnp"/>
    <property type="match status" value="1"/>
</dbReference>
<name>A0A1E2URB8_9GAMM</name>
<dbReference type="Gene3D" id="3.30.70.1290">
    <property type="entry name" value="Transposase IS200-like"/>
    <property type="match status" value="1"/>
</dbReference>
<comment type="caution">
    <text evidence="2">The sequence shown here is derived from an EMBL/GenBank/DDBJ whole genome shotgun (WGS) entry which is preliminary data.</text>
</comment>
<protein>
    <submittedName>
        <fullName evidence="2">Transposase</fullName>
    </submittedName>
</protein>